<keyword evidence="2" id="KW-1185">Reference proteome</keyword>
<dbReference type="EMBL" id="AVOT02000901">
    <property type="protein sequence ID" value="MBW0464863.1"/>
    <property type="molecule type" value="Genomic_DNA"/>
</dbReference>
<comment type="caution">
    <text evidence="1">The sequence shown here is derived from an EMBL/GenBank/DDBJ whole genome shotgun (WGS) entry which is preliminary data.</text>
</comment>
<evidence type="ECO:0000313" key="1">
    <source>
        <dbReference type="EMBL" id="MBW0464863.1"/>
    </source>
</evidence>
<sequence>MHQFCSEIQSYGFRTKLVHFNTKSPDPSPISNEVFSVIQSFNPWQLPADQSRTPTTWPCRSWVVLSFRILPREISRVYKAFNQLSRYEVLQYSLDNSIGPYRLYSSKLYGIGPFGPIHIPLWELHHTVQFQRCPDLY</sequence>
<organism evidence="1 2">
    <name type="scientific">Austropuccinia psidii MF-1</name>
    <dbReference type="NCBI Taxonomy" id="1389203"/>
    <lineage>
        <taxon>Eukaryota</taxon>
        <taxon>Fungi</taxon>
        <taxon>Dikarya</taxon>
        <taxon>Basidiomycota</taxon>
        <taxon>Pucciniomycotina</taxon>
        <taxon>Pucciniomycetes</taxon>
        <taxon>Pucciniales</taxon>
        <taxon>Sphaerophragmiaceae</taxon>
        <taxon>Austropuccinia</taxon>
    </lineage>
</organism>
<reference evidence="1" key="1">
    <citation type="submission" date="2021-03" db="EMBL/GenBank/DDBJ databases">
        <title>Draft genome sequence of rust myrtle Austropuccinia psidii MF-1, a brazilian biotype.</title>
        <authorList>
            <person name="Quecine M.C."/>
            <person name="Pachon D.M.R."/>
            <person name="Bonatelli M.L."/>
            <person name="Correr F.H."/>
            <person name="Franceschini L.M."/>
            <person name="Leite T.F."/>
            <person name="Margarido G.R.A."/>
            <person name="Almeida C.A."/>
            <person name="Ferrarezi J.A."/>
            <person name="Labate C.A."/>
        </authorList>
    </citation>
    <scope>NUCLEOTIDE SEQUENCE</scope>
    <source>
        <strain evidence="1">MF-1</strain>
    </source>
</reference>
<evidence type="ECO:0000313" key="2">
    <source>
        <dbReference type="Proteomes" id="UP000765509"/>
    </source>
</evidence>
<name>A0A9Q3BGW0_9BASI</name>
<accession>A0A9Q3BGW0</accession>
<dbReference type="Proteomes" id="UP000765509">
    <property type="component" value="Unassembled WGS sequence"/>
</dbReference>
<gene>
    <name evidence="1" type="ORF">O181_004578</name>
</gene>
<protein>
    <submittedName>
        <fullName evidence="1">Uncharacterized protein</fullName>
    </submittedName>
</protein>
<dbReference type="AlphaFoldDB" id="A0A9Q3BGW0"/>
<proteinExistence type="predicted"/>